<name>A0AAV2RD74_MEGNR</name>
<evidence type="ECO:0000313" key="5">
    <source>
        <dbReference type="EMBL" id="CAL4123137.1"/>
    </source>
</evidence>
<feature type="repeat" description="ANK" evidence="3">
    <location>
        <begin position="205"/>
        <end position="237"/>
    </location>
</feature>
<dbReference type="EMBL" id="CAXKWB010021382">
    <property type="protein sequence ID" value="CAL4123137.1"/>
    <property type="molecule type" value="Genomic_DNA"/>
</dbReference>
<proteinExistence type="predicted"/>
<protein>
    <recommendedName>
        <fullName evidence="7">Ankyrin repeat domain-containing protein 29</fullName>
    </recommendedName>
</protein>
<keyword evidence="2 3" id="KW-0040">ANK repeat</keyword>
<dbReference type="PROSITE" id="PS50088">
    <property type="entry name" value="ANK_REPEAT"/>
    <property type="match status" value="7"/>
</dbReference>
<feature type="region of interest" description="Disordered" evidence="4">
    <location>
        <begin position="298"/>
        <end position="418"/>
    </location>
</feature>
<feature type="compositionally biased region" description="Polar residues" evidence="4">
    <location>
        <begin position="353"/>
        <end position="375"/>
    </location>
</feature>
<dbReference type="Proteomes" id="UP001497623">
    <property type="component" value="Unassembled WGS sequence"/>
</dbReference>
<evidence type="ECO:0000256" key="1">
    <source>
        <dbReference type="ARBA" id="ARBA00022737"/>
    </source>
</evidence>
<dbReference type="SMART" id="SM00248">
    <property type="entry name" value="ANK"/>
    <property type="match status" value="9"/>
</dbReference>
<feature type="repeat" description="ANK" evidence="3">
    <location>
        <begin position="106"/>
        <end position="138"/>
    </location>
</feature>
<dbReference type="PRINTS" id="PR01415">
    <property type="entry name" value="ANKYRIN"/>
</dbReference>
<accession>A0AAV2RD74</accession>
<evidence type="ECO:0008006" key="7">
    <source>
        <dbReference type="Google" id="ProtNLM"/>
    </source>
</evidence>
<evidence type="ECO:0000256" key="4">
    <source>
        <dbReference type="SAM" id="MobiDB-lite"/>
    </source>
</evidence>
<evidence type="ECO:0000313" key="6">
    <source>
        <dbReference type="Proteomes" id="UP001497623"/>
    </source>
</evidence>
<feature type="repeat" description="ANK" evidence="3">
    <location>
        <begin position="73"/>
        <end position="105"/>
    </location>
</feature>
<gene>
    <name evidence="5" type="ORF">MNOR_LOCUS23825</name>
</gene>
<dbReference type="SUPFAM" id="SSF48403">
    <property type="entry name" value="Ankyrin repeat"/>
    <property type="match status" value="1"/>
</dbReference>
<dbReference type="Gene3D" id="1.25.40.20">
    <property type="entry name" value="Ankyrin repeat-containing domain"/>
    <property type="match status" value="3"/>
</dbReference>
<feature type="repeat" description="ANK" evidence="3">
    <location>
        <begin position="40"/>
        <end position="72"/>
    </location>
</feature>
<feature type="repeat" description="ANK" evidence="3">
    <location>
        <begin position="172"/>
        <end position="204"/>
    </location>
</feature>
<evidence type="ECO:0000256" key="3">
    <source>
        <dbReference type="PROSITE-ProRule" id="PRU00023"/>
    </source>
</evidence>
<dbReference type="PANTHER" id="PTHR24173:SF89">
    <property type="entry name" value="ANKYRIN REPEAT DOMAIN 29"/>
    <property type="match status" value="1"/>
</dbReference>
<dbReference type="Pfam" id="PF00023">
    <property type="entry name" value="Ank"/>
    <property type="match status" value="1"/>
</dbReference>
<dbReference type="Pfam" id="PF12796">
    <property type="entry name" value="Ank_2"/>
    <property type="match status" value="3"/>
</dbReference>
<feature type="compositionally biased region" description="Low complexity" evidence="4">
    <location>
        <begin position="403"/>
        <end position="418"/>
    </location>
</feature>
<organism evidence="5 6">
    <name type="scientific">Meganyctiphanes norvegica</name>
    <name type="common">Northern krill</name>
    <name type="synonym">Thysanopoda norvegica</name>
    <dbReference type="NCBI Taxonomy" id="48144"/>
    <lineage>
        <taxon>Eukaryota</taxon>
        <taxon>Metazoa</taxon>
        <taxon>Ecdysozoa</taxon>
        <taxon>Arthropoda</taxon>
        <taxon>Crustacea</taxon>
        <taxon>Multicrustacea</taxon>
        <taxon>Malacostraca</taxon>
        <taxon>Eumalacostraca</taxon>
        <taxon>Eucarida</taxon>
        <taxon>Euphausiacea</taxon>
        <taxon>Euphausiidae</taxon>
        <taxon>Meganyctiphanes</taxon>
    </lineage>
</organism>
<dbReference type="InterPro" id="IPR002110">
    <property type="entry name" value="Ankyrin_rpt"/>
</dbReference>
<dbReference type="InterPro" id="IPR036770">
    <property type="entry name" value="Ankyrin_rpt-contain_sf"/>
</dbReference>
<reference evidence="5 6" key="1">
    <citation type="submission" date="2024-05" db="EMBL/GenBank/DDBJ databases">
        <authorList>
            <person name="Wallberg A."/>
        </authorList>
    </citation>
    <scope>NUCLEOTIDE SEQUENCE [LARGE SCALE GENOMIC DNA]</scope>
</reference>
<keyword evidence="1" id="KW-0677">Repeat</keyword>
<comment type="caution">
    <text evidence="5">The sequence shown here is derived from an EMBL/GenBank/DDBJ whole genome shotgun (WGS) entry which is preliminary data.</text>
</comment>
<dbReference type="PROSITE" id="PS50297">
    <property type="entry name" value="ANK_REP_REGION"/>
    <property type="match status" value="6"/>
</dbReference>
<feature type="repeat" description="ANK" evidence="3">
    <location>
        <begin position="237"/>
        <end position="269"/>
    </location>
</feature>
<keyword evidence="6" id="KW-1185">Reference proteome</keyword>
<sequence>MPVSTRWDARLHSAAIHGNLEEAVRVLDSGRVDVDAPDRDGTTPLILAAANGHVEVMQELLEQGADPNATRNTGTGALFFAAQCGFLDVVMLLLDNGAQINKASKDGGTAMIVAAQCGHDHIVAEMLRRGADVNMAMRDRATAIFVAAQNGHDHVVKRLIDHGSTTTMRRQDGAGPLWIAAQMGHASVVKVLLQNGAHPDTARYDGATPLFKAAHKGHLEVVRELLPYKPKLGLLKNGESALHAAALYGQDKVVKMLIESGADPALKNDQGLTPFHIASEARHMHVCTVIKEAMAKRAAVMGSSPSKHPSRGPSPKPTTEPVNGFSQSAGSSSRASSRNSLETIVETSPVLPRSNSQKQSHNSNPPTINHYQSCELTDGMDGRPRTGLAAGSVHSVGLLNQGSSAPSPSPSISSEPTQSLMDMMPQKAIRHQSQTDLGSMKSIFKRTLASFKRSTIVRKNEKQNEL</sequence>
<feature type="compositionally biased region" description="Low complexity" evidence="4">
    <location>
        <begin position="323"/>
        <end position="340"/>
    </location>
</feature>
<feature type="repeat" description="ANK" evidence="3">
    <location>
        <begin position="139"/>
        <end position="171"/>
    </location>
</feature>
<evidence type="ECO:0000256" key="2">
    <source>
        <dbReference type="ARBA" id="ARBA00023043"/>
    </source>
</evidence>
<dbReference type="AlphaFoldDB" id="A0AAV2RD74"/>
<dbReference type="PANTHER" id="PTHR24173">
    <property type="entry name" value="ANKYRIN REPEAT CONTAINING"/>
    <property type="match status" value="1"/>
</dbReference>